<dbReference type="Proteomes" id="UP001187531">
    <property type="component" value="Unassembled WGS sequence"/>
</dbReference>
<proteinExistence type="predicted"/>
<reference evidence="1" key="1">
    <citation type="submission" date="2023-07" db="EMBL/GenBank/DDBJ databases">
        <title>Chromosome-level genome assembly of Artemia franciscana.</title>
        <authorList>
            <person name="Jo E."/>
        </authorList>
    </citation>
    <scope>NUCLEOTIDE SEQUENCE</scope>
    <source>
        <tissue evidence="1">Whole body</tissue>
    </source>
</reference>
<gene>
    <name evidence="1" type="ORF">QYM36_013696</name>
</gene>
<name>A0AA88HN60_ARTSF</name>
<evidence type="ECO:0000313" key="1">
    <source>
        <dbReference type="EMBL" id="KAK2710109.1"/>
    </source>
</evidence>
<dbReference type="PANTHER" id="PTHR47272">
    <property type="entry name" value="DDE_TNP_1_7 DOMAIN-CONTAINING PROTEIN"/>
    <property type="match status" value="1"/>
</dbReference>
<protein>
    <submittedName>
        <fullName evidence="1">Uncharacterized protein</fullName>
    </submittedName>
</protein>
<dbReference type="AlphaFoldDB" id="A0AA88HN60"/>
<sequence>MLRLADAITRNENFKLFFDNYYTRSFDYRVETNSGTAATKWFDNKSAGIASSFIGAEPSDNCKRWDSKLRRFVDVYLPLYIAEYSKFMGGVDLS</sequence>
<dbReference type="PANTHER" id="PTHR47272:SF1">
    <property type="entry name" value="PIGGYBAC TRANSPOSABLE ELEMENT-DERIVED PROTEIN 3-LIKE"/>
    <property type="match status" value="1"/>
</dbReference>
<organism evidence="1 2">
    <name type="scientific">Artemia franciscana</name>
    <name type="common">Brine shrimp</name>
    <name type="synonym">Artemia sanfranciscana</name>
    <dbReference type="NCBI Taxonomy" id="6661"/>
    <lineage>
        <taxon>Eukaryota</taxon>
        <taxon>Metazoa</taxon>
        <taxon>Ecdysozoa</taxon>
        <taxon>Arthropoda</taxon>
        <taxon>Crustacea</taxon>
        <taxon>Branchiopoda</taxon>
        <taxon>Anostraca</taxon>
        <taxon>Artemiidae</taxon>
        <taxon>Artemia</taxon>
    </lineage>
</organism>
<evidence type="ECO:0000313" key="2">
    <source>
        <dbReference type="Proteomes" id="UP001187531"/>
    </source>
</evidence>
<keyword evidence="2" id="KW-1185">Reference proteome</keyword>
<dbReference type="EMBL" id="JAVRJZ010000017">
    <property type="protein sequence ID" value="KAK2710109.1"/>
    <property type="molecule type" value="Genomic_DNA"/>
</dbReference>
<accession>A0AA88HN60</accession>
<comment type="caution">
    <text evidence="1">The sequence shown here is derived from an EMBL/GenBank/DDBJ whole genome shotgun (WGS) entry which is preliminary data.</text>
</comment>